<reference evidence="3" key="1">
    <citation type="journal article" date="2019" name="Int. J. Syst. Evol. Microbiol.">
        <title>The Global Catalogue of Microorganisms (GCM) 10K type strain sequencing project: providing services to taxonomists for standard genome sequencing and annotation.</title>
        <authorList>
            <consortium name="The Broad Institute Genomics Platform"/>
            <consortium name="The Broad Institute Genome Sequencing Center for Infectious Disease"/>
            <person name="Wu L."/>
            <person name="Ma J."/>
        </authorList>
    </citation>
    <scope>NUCLEOTIDE SEQUENCE [LARGE SCALE GENOMIC DNA]</scope>
    <source>
        <strain evidence="3">NBRC 112416</strain>
    </source>
</reference>
<dbReference type="EMBL" id="BSNS01000015">
    <property type="protein sequence ID" value="GLQ55982.1"/>
    <property type="molecule type" value="Genomic_DNA"/>
</dbReference>
<organism evidence="2 3">
    <name type="scientific">Devosia nitrariae</name>
    <dbReference type="NCBI Taxonomy" id="2071872"/>
    <lineage>
        <taxon>Bacteria</taxon>
        <taxon>Pseudomonadati</taxon>
        <taxon>Pseudomonadota</taxon>
        <taxon>Alphaproteobacteria</taxon>
        <taxon>Hyphomicrobiales</taxon>
        <taxon>Devosiaceae</taxon>
        <taxon>Devosia</taxon>
    </lineage>
</organism>
<feature type="signal peptide" evidence="1">
    <location>
        <begin position="1"/>
        <end position="24"/>
    </location>
</feature>
<proteinExistence type="predicted"/>
<evidence type="ECO:0000313" key="3">
    <source>
        <dbReference type="Proteomes" id="UP001156691"/>
    </source>
</evidence>
<accession>A0ABQ5W7B6</accession>
<feature type="chain" id="PRO_5047401194" description="PepSY domain-containing protein" evidence="1">
    <location>
        <begin position="25"/>
        <end position="88"/>
    </location>
</feature>
<evidence type="ECO:0000313" key="2">
    <source>
        <dbReference type="EMBL" id="GLQ55982.1"/>
    </source>
</evidence>
<dbReference type="RefSeq" id="WP_284341398.1">
    <property type="nucleotide sequence ID" value="NZ_BSNS01000015.1"/>
</dbReference>
<dbReference type="Proteomes" id="UP001156691">
    <property type="component" value="Unassembled WGS sequence"/>
</dbReference>
<evidence type="ECO:0000256" key="1">
    <source>
        <dbReference type="SAM" id="SignalP"/>
    </source>
</evidence>
<comment type="caution">
    <text evidence="2">The sequence shown here is derived from an EMBL/GenBank/DDBJ whole genome shotgun (WGS) entry which is preliminary data.</text>
</comment>
<gene>
    <name evidence="2" type="ORF">GCM10010862_32410</name>
</gene>
<evidence type="ECO:0008006" key="4">
    <source>
        <dbReference type="Google" id="ProtNLM"/>
    </source>
</evidence>
<keyword evidence="3" id="KW-1185">Reference proteome</keyword>
<protein>
    <recommendedName>
        <fullName evidence="4">PepSY domain-containing protein</fullName>
    </recommendedName>
</protein>
<keyword evidence="1" id="KW-0732">Signal</keyword>
<name>A0ABQ5W7B6_9HYPH</name>
<sequence>MIKTSLVALATVAAFAGVAVPAMADTNDDSDNSYVRDAQIAQIELRQQGVPASSVDEWNGLWRAFVVNDDGTQSMKFFDKTTLAPITL</sequence>